<feature type="chain" id="PRO_5032720320" description="DUF4124 domain-containing protein" evidence="2">
    <location>
        <begin position="22"/>
        <end position="155"/>
    </location>
</feature>
<accession>A0A840RII9</accession>
<keyword evidence="5" id="KW-1185">Reference proteome</keyword>
<feature type="region of interest" description="Disordered" evidence="1">
    <location>
        <begin position="59"/>
        <end position="155"/>
    </location>
</feature>
<evidence type="ECO:0000256" key="1">
    <source>
        <dbReference type="SAM" id="MobiDB-lite"/>
    </source>
</evidence>
<organism evidence="4 5">
    <name type="scientific">Silvimonas terrae</name>
    <dbReference type="NCBI Taxonomy" id="300266"/>
    <lineage>
        <taxon>Bacteria</taxon>
        <taxon>Pseudomonadati</taxon>
        <taxon>Pseudomonadota</taxon>
        <taxon>Betaproteobacteria</taxon>
        <taxon>Neisseriales</taxon>
        <taxon>Chitinibacteraceae</taxon>
        <taxon>Silvimonas</taxon>
    </lineage>
</organism>
<keyword evidence="2" id="KW-0732">Signal</keyword>
<comment type="caution">
    <text evidence="4">The sequence shown here is derived from an EMBL/GenBank/DDBJ whole genome shotgun (WGS) entry which is preliminary data.</text>
</comment>
<dbReference type="Proteomes" id="UP000543030">
    <property type="component" value="Unassembled WGS sequence"/>
</dbReference>
<evidence type="ECO:0000313" key="4">
    <source>
        <dbReference type="EMBL" id="MBB5193509.1"/>
    </source>
</evidence>
<gene>
    <name evidence="4" type="ORF">HNQ50_004266</name>
</gene>
<proteinExistence type="predicted"/>
<dbReference type="InterPro" id="IPR025392">
    <property type="entry name" value="DUF4124"/>
</dbReference>
<name>A0A840RII9_9NEIS</name>
<feature type="signal peptide" evidence="2">
    <location>
        <begin position="1"/>
        <end position="21"/>
    </location>
</feature>
<dbReference type="EMBL" id="JACHHN010000011">
    <property type="protein sequence ID" value="MBB5193509.1"/>
    <property type="molecule type" value="Genomic_DNA"/>
</dbReference>
<protein>
    <recommendedName>
        <fullName evidence="3">DUF4124 domain-containing protein</fullName>
    </recommendedName>
</protein>
<feature type="compositionally biased region" description="Low complexity" evidence="1">
    <location>
        <begin position="75"/>
        <end position="84"/>
    </location>
</feature>
<dbReference type="RefSeq" id="WP_184103156.1">
    <property type="nucleotide sequence ID" value="NZ_JACHHN010000011.1"/>
</dbReference>
<reference evidence="4 5" key="1">
    <citation type="submission" date="2020-08" db="EMBL/GenBank/DDBJ databases">
        <title>Genomic Encyclopedia of Type Strains, Phase IV (KMG-IV): sequencing the most valuable type-strain genomes for metagenomic binning, comparative biology and taxonomic classification.</title>
        <authorList>
            <person name="Goeker M."/>
        </authorList>
    </citation>
    <scope>NUCLEOTIDE SEQUENCE [LARGE SCALE GENOMIC DNA]</scope>
    <source>
        <strain evidence="4 5">DSM 18233</strain>
    </source>
</reference>
<sequence>MRKSTGCVLFAALFASQLAIGADVYKCQDEQGKVTYGQTPCHAQQKRLPYEAGTVTTIEVPRRVVTPTPAPVETPAPATNPAAVQGQPTPNPQLPAGDNCNMDNPAYDPVFCQPNNLRSVYGNPVDDTGRGSSSGDANRQPLRNWPRVQPLPGGR</sequence>
<evidence type="ECO:0000259" key="3">
    <source>
        <dbReference type="Pfam" id="PF13511"/>
    </source>
</evidence>
<dbReference type="Pfam" id="PF13511">
    <property type="entry name" value="DUF4124"/>
    <property type="match status" value="1"/>
</dbReference>
<evidence type="ECO:0000256" key="2">
    <source>
        <dbReference type="SAM" id="SignalP"/>
    </source>
</evidence>
<dbReference type="AlphaFoldDB" id="A0A840RII9"/>
<evidence type="ECO:0000313" key="5">
    <source>
        <dbReference type="Proteomes" id="UP000543030"/>
    </source>
</evidence>
<feature type="domain" description="DUF4124" evidence="3">
    <location>
        <begin position="12"/>
        <end position="73"/>
    </location>
</feature>